<gene>
    <name evidence="1" type="ORF">KUCAC02_018607</name>
</gene>
<evidence type="ECO:0000313" key="2">
    <source>
        <dbReference type="Proteomes" id="UP001057452"/>
    </source>
</evidence>
<dbReference type="Proteomes" id="UP001057452">
    <property type="component" value="Chromosome 17"/>
</dbReference>
<protein>
    <submittedName>
        <fullName evidence="1">Uncharacterized protein</fullName>
    </submittedName>
</protein>
<reference evidence="1" key="1">
    <citation type="submission" date="2022-05" db="EMBL/GenBank/DDBJ databases">
        <title>Chromosome-level genome of Chaenocephalus aceratus.</title>
        <authorList>
            <person name="Park H."/>
        </authorList>
    </citation>
    <scope>NUCLEOTIDE SEQUENCE</scope>
    <source>
        <strain evidence="1">KU_202001</strain>
    </source>
</reference>
<dbReference type="EMBL" id="CM043801">
    <property type="protein sequence ID" value="KAI4809742.1"/>
    <property type="molecule type" value="Genomic_DNA"/>
</dbReference>
<proteinExistence type="predicted"/>
<accession>A0ACB9W920</accession>
<sequence length="133" mass="14941">MKTLVAALALCLLYLPVYQALSLEEIEARLTKTEKELMDHKQMTESQKKDDILRELETKLKDNEKQVEDLRAEAQGQRLAFGASLGPIENVGPFNIEITLTYKNVFTNTGAYNLETGKLSNMMCNSNIVSVSK</sequence>
<organism evidence="1 2">
    <name type="scientific">Chaenocephalus aceratus</name>
    <name type="common">Blackfin icefish</name>
    <name type="synonym">Chaenichthys aceratus</name>
    <dbReference type="NCBI Taxonomy" id="36190"/>
    <lineage>
        <taxon>Eukaryota</taxon>
        <taxon>Metazoa</taxon>
        <taxon>Chordata</taxon>
        <taxon>Craniata</taxon>
        <taxon>Vertebrata</taxon>
        <taxon>Euteleostomi</taxon>
        <taxon>Actinopterygii</taxon>
        <taxon>Neopterygii</taxon>
        <taxon>Teleostei</taxon>
        <taxon>Neoteleostei</taxon>
        <taxon>Acanthomorphata</taxon>
        <taxon>Eupercaria</taxon>
        <taxon>Perciformes</taxon>
        <taxon>Notothenioidei</taxon>
        <taxon>Channichthyidae</taxon>
        <taxon>Chaenocephalus</taxon>
    </lineage>
</organism>
<name>A0ACB9W920_CHAAC</name>
<evidence type="ECO:0000313" key="1">
    <source>
        <dbReference type="EMBL" id="KAI4809742.1"/>
    </source>
</evidence>
<keyword evidence="2" id="KW-1185">Reference proteome</keyword>
<comment type="caution">
    <text evidence="1">The sequence shown here is derived from an EMBL/GenBank/DDBJ whole genome shotgun (WGS) entry which is preliminary data.</text>
</comment>